<evidence type="ECO:0000256" key="9">
    <source>
        <dbReference type="ARBA" id="ARBA00022989"/>
    </source>
</evidence>
<name>A0A101FJ25_9BACT</name>
<comment type="subcellular location">
    <subcellularLocation>
        <location evidence="1">Membrane</location>
        <topology evidence="1">Multi-pass membrane protein</topology>
    </subcellularLocation>
</comment>
<dbReference type="InterPro" id="IPR004570">
    <property type="entry name" value="Phosphatidylglycerol_P_synth"/>
</dbReference>
<keyword evidence="11 16" id="KW-0472">Membrane</keyword>
<dbReference type="EC" id="2.7.8.5" evidence="4"/>
<dbReference type="EMBL" id="DLVE01000003">
    <property type="protein sequence ID" value="HAA83187.1"/>
    <property type="molecule type" value="Genomic_DNA"/>
</dbReference>
<dbReference type="PIRSF" id="PIRSF000847">
    <property type="entry name" value="Phos_ph_gly_syn"/>
    <property type="match status" value="1"/>
</dbReference>
<evidence type="ECO:0000256" key="15">
    <source>
        <dbReference type="RuleBase" id="RU003750"/>
    </source>
</evidence>
<reference evidence="17 18" key="1">
    <citation type="journal article" date="2018" name="Nat. Biotechnol.">
        <title>A standardized bacterial taxonomy based on genome phylogeny substantially revises the tree of life.</title>
        <authorList>
            <person name="Parks D.H."/>
            <person name="Chuvochina M."/>
            <person name="Waite D.W."/>
            <person name="Rinke C."/>
            <person name="Skarshewski A."/>
            <person name="Chaumeil P.A."/>
            <person name="Hugenholtz P."/>
        </authorList>
    </citation>
    <scope>NUCLEOTIDE SEQUENCE [LARGE SCALE GENOMIC DNA]</scope>
    <source>
        <strain evidence="17">UBA12529</strain>
    </source>
</reference>
<keyword evidence="13" id="KW-1208">Phospholipid metabolism</keyword>
<keyword evidence="12" id="KW-0594">Phospholipid biosynthesis</keyword>
<evidence type="ECO:0000256" key="3">
    <source>
        <dbReference type="ARBA" id="ARBA00010441"/>
    </source>
</evidence>
<dbReference type="PROSITE" id="PS00379">
    <property type="entry name" value="CDP_ALCOHOL_P_TRANSF"/>
    <property type="match status" value="1"/>
</dbReference>
<comment type="pathway">
    <text evidence="2">Phospholipid metabolism; phosphatidylglycerol biosynthesis; phosphatidylglycerol from CDP-diacylglycerol: step 1/2.</text>
</comment>
<comment type="caution">
    <text evidence="17">The sequence shown here is derived from an EMBL/GenBank/DDBJ whole genome shotgun (WGS) entry which is preliminary data.</text>
</comment>
<evidence type="ECO:0000313" key="18">
    <source>
        <dbReference type="Proteomes" id="UP000257240"/>
    </source>
</evidence>
<keyword evidence="9 16" id="KW-1133">Transmembrane helix</keyword>
<organism evidence="17 18">
    <name type="scientific">Thermodesulfobacterium commune</name>
    <dbReference type="NCBI Taxonomy" id="1741"/>
    <lineage>
        <taxon>Bacteria</taxon>
        <taxon>Pseudomonadati</taxon>
        <taxon>Thermodesulfobacteriota</taxon>
        <taxon>Thermodesulfobacteria</taxon>
        <taxon>Thermodesulfobacteriales</taxon>
        <taxon>Thermodesulfobacteriaceae</taxon>
        <taxon>Thermodesulfobacterium</taxon>
    </lineage>
</organism>
<evidence type="ECO:0000256" key="10">
    <source>
        <dbReference type="ARBA" id="ARBA00023098"/>
    </source>
</evidence>
<comment type="similarity">
    <text evidence="3 15">Belongs to the CDP-alcohol phosphatidyltransferase class-I family.</text>
</comment>
<feature type="transmembrane region" description="Helical" evidence="16">
    <location>
        <begin position="157"/>
        <end position="181"/>
    </location>
</feature>
<dbReference type="PANTHER" id="PTHR14269">
    <property type="entry name" value="CDP-DIACYLGLYCEROL--GLYCEROL-3-PHOSPHATE 3-PHOSPHATIDYLTRANSFERASE-RELATED"/>
    <property type="match status" value="1"/>
</dbReference>
<feature type="transmembrane region" description="Helical" evidence="16">
    <location>
        <begin position="94"/>
        <end position="116"/>
    </location>
</feature>
<evidence type="ECO:0000256" key="5">
    <source>
        <dbReference type="ARBA" id="ARBA00014944"/>
    </source>
</evidence>
<dbReference type="InterPro" id="IPR050324">
    <property type="entry name" value="CDP-alcohol_PTase-I"/>
</dbReference>
<feature type="transmembrane region" description="Helical" evidence="16">
    <location>
        <begin position="128"/>
        <end position="151"/>
    </location>
</feature>
<dbReference type="AlphaFoldDB" id="A0A101FJ25"/>
<dbReference type="PANTHER" id="PTHR14269:SF11">
    <property type="entry name" value="CDP-DIACYLGLYCEROL--GLYCEROL-3-PHOSPHATE 3-PHOSPHATIDYLTRANSFERASE"/>
    <property type="match status" value="1"/>
</dbReference>
<dbReference type="InterPro" id="IPR048254">
    <property type="entry name" value="CDP_ALCOHOL_P_TRANSF_CS"/>
</dbReference>
<dbReference type="InterPro" id="IPR043130">
    <property type="entry name" value="CDP-OH_PTrfase_TM_dom"/>
</dbReference>
<dbReference type="GO" id="GO:0046474">
    <property type="term" value="P:glycerophospholipid biosynthetic process"/>
    <property type="evidence" value="ECO:0007669"/>
    <property type="project" value="TreeGrafter"/>
</dbReference>
<keyword evidence="8 16" id="KW-0812">Transmembrane</keyword>
<evidence type="ECO:0000256" key="8">
    <source>
        <dbReference type="ARBA" id="ARBA00022692"/>
    </source>
</evidence>
<evidence type="ECO:0000313" key="17">
    <source>
        <dbReference type="EMBL" id="HAA83187.1"/>
    </source>
</evidence>
<evidence type="ECO:0000256" key="13">
    <source>
        <dbReference type="ARBA" id="ARBA00023264"/>
    </source>
</evidence>
<evidence type="ECO:0000256" key="14">
    <source>
        <dbReference type="ARBA" id="ARBA00048586"/>
    </source>
</evidence>
<evidence type="ECO:0000256" key="16">
    <source>
        <dbReference type="SAM" id="Phobius"/>
    </source>
</evidence>
<proteinExistence type="inferred from homology"/>
<evidence type="ECO:0000256" key="7">
    <source>
        <dbReference type="ARBA" id="ARBA00022679"/>
    </source>
</evidence>
<keyword evidence="10" id="KW-0443">Lipid metabolism</keyword>
<comment type="catalytic activity">
    <reaction evidence="14">
        <text>a CDP-1,2-diacyl-sn-glycerol + sn-glycerol 3-phosphate = a 1,2-diacyl-sn-glycero-3-phospho-(1'-sn-glycero-3'-phosphate) + CMP + H(+)</text>
        <dbReference type="Rhea" id="RHEA:12593"/>
        <dbReference type="ChEBI" id="CHEBI:15378"/>
        <dbReference type="ChEBI" id="CHEBI:57597"/>
        <dbReference type="ChEBI" id="CHEBI:58332"/>
        <dbReference type="ChEBI" id="CHEBI:60110"/>
        <dbReference type="ChEBI" id="CHEBI:60377"/>
        <dbReference type="EC" id="2.7.8.5"/>
    </reaction>
</comment>
<sequence length="190" mass="22122">MNLMLKDMLKLPNLLSLYRLILAIVFPILWTKNLPVYVFLLLLLTGGLSDALDGFLARTFHWETKLGKILDPIADKTFINVMFFLLYYDRLLPFDFFVIVLIRDLGILLGAVYLYLRSSKRIEFQPTYLGKVSTALQIGFIFTYLFHLLVLRLNPTFIFVFGQLVIFFTLASGFHYTLLFIKIYKTSPNK</sequence>
<evidence type="ECO:0000256" key="12">
    <source>
        <dbReference type="ARBA" id="ARBA00023209"/>
    </source>
</evidence>
<dbReference type="Gene3D" id="1.20.120.1760">
    <property type="match status" value="1"/>
</dbReference>
<dbReference type="GO" id="GO:0008444">
    <property type="term" value="F:CDP-diacylglycerol-glycerol-3-phosphate 3-phosphatidyltransferase activity"/>
    <property type="evidence" value="ECO:0007669"/>
    <property type="project" value="UniProtKB-EC"/>
</dbReference>
<evidence type="ECO:0000256" key="6">
    <source>
        <dbReference type="ARBA" id="ARBA00022516"/>
    </source>
</evidence>
<keyword evidence="7 15" id="KW-0808">Transferase</keyword>
<evidence type="ECO:0000256" key="2">
    <source>
        <dbReference type="ARBA" id="ARBA00005042"/>
    </source>
</evidence>
<dbReference type="GO" id="GO:0016020">
    <property type="term" value="C:membrane"/>
    <property type="evidence" value="ECO:0007669"/>
    <property type="project" value="UniProtKB-SubCell"/>
</dbReference>
<evidence type="ECO:0000256" key="1">
    <source>
        <dbReference type="ARBA" id="ARBA00004141"/>
    </source>
</evidence>
<dbReference type="InterPro" id="IPR000462">
    <property type="entry name" value="CDP-OH_P_trans"/>
</dbReference>
<accession>A0A101FJ25</accession>
<evidence type="ECO:0000256" key="4">
    <source>
        <dbReference type="ARBA" id="ARBA00013170"/>
    </source>
</evidence>
<gene>
    <name evidence="17" type="ORF">DCE01_00105</name>
</gene>
<keyword evidence="6" id="KW-0444">Lipid biosynthesis</keyword>
<dbReference type="Proteomes" id="UP000257240">
    <property type="component" value="Unassembled WGS sequence"/>
</dbReference>
<dbReference type="Pfam" id="PF01066">
    <property type="entry name" value="CDP-OH_P_transf"/>
    <property type="match status" value="1"/>
</dbReference>
<evidence type="ECO:0000256" key="11">
    <source>
        <dbReference type="ARBA" id="ARBA00023136"/>
    </source>
</evidence>
<dbReference type="RefSeq" id="WP_051754587.1">
    <property type="nucleotide sequence ID" value="NZ_DAINLL010000018.1"/>
</dbReference>
<protein>
    <recommendedName>
        <fullName evidence="5">CDP-diacylglycerol--glycerol-3-phosphate 3-phosphatidyltransferase</fullName>
        <ecNumber evidence="4">2.7.8.5</ecNumber>
    </recommendedName>
</protein>